<keyword evidence="5" id="KW-0964">Secreted</keyword>
<comment type="subcellular location">
    <subcellularLocation>
        <location evidence="2">Secreted</location>
    </subcellularLocation>
</comment>
<dbReference type="InterPro" id="IPR000734">
    <property type="entry name" value="TAG_lipase"/>
</dbReference>
<dbReference type="InterPro" id="IPR033906">
    <property type="entry name" value="Lipase_N"/>
</dbReference>
<dbReference type="SUPFAM" id="SSF53474">
    <property type="entry name" value="alpha/beta-Hydrolases"/>
    <property type="match status" value="2"/>
</dbReference>
<evidence type="ECO:0000256" key="6">
    <source>
        <dbReference type="ARBA" id="ARBA00022801"/>
    </source>
</evidence>
<feature type="domain" description="Lipase" evidence="10">
    <location>
        <begin position="318"/>
        <end position="546"/>
    </location>
</feature>
<comment type="catalytic activity">
    <reaction evidence="1">
        <text>a 1,2-diacyl-sn-glycero-3-phosphocholine + H2O = a 2-acyl-sn-glycero-3-phosphocholine + a fatty acid + H(+)</text>
        <dbReference type="Rhea" id="RHEA:18689"/>
        <dbReference type="ChEBI" id="CHEBI:15377"/>
        <dbReference type="ChEBI" id="CHEBI:15378"/>
        <dbReference type="ChEBI" id="CHEBI:28868"/>
        <dbReference type="ChEBI" id="CHEBI:57643"/>
        <dbReference type="ChEBI" id="CHEBI:57875"/>
        <dbReference type="EC" id="3.1.1.32"/>
    </reaction>
</comment>
<accession>A0A834XMB1</accession>
<feature type="chain" id="PRO_5032565610" description="phospholipase A1" evidence="9">
    <location>
        <begin position="17"/>
        <end position="599"/>
    </location>
</feature>
<dbReference type="EMBL" id="JACMRX010000005">
    <property type="protein sequence ID" value="KAF7989580.1"/>
    <property type="molecule type" value="Genomic_DNA"/>
</dbReference>
<dbReference type="AlphaFoldDB" id="A0A834XMB1"/>
<gene>
    <name evidence="11" type="ORF">HCN44_008254</name>
</gene>
<evidence type="ECO:0000256" key="4">
    <source>
        <dbReference type="ARBA" id="ARBA00013179"/>
    </source>
</evidence>
<dbReference type="Gene3D" id="3.40.50.1820">
    <property type="entry name" value="alpha/beta hydrolase"/>
    <property type="match status" value="2"/>
</dbReference>
<dbReference type="CDD" id="cd00707">
    <property type="entry name" value="Pancreat_lipase_like"/>
    <property type="match status" value="1"/>
</dbReference>
<evidence type="ECO:0000256" key="3">
    <source>
        <dbReference type="ARBA" id="ARBA00010701"/>
    </source>
</evidence>
<protein>
    <recommendedName>
        <fullName evidence="4">phospholipase A1</fullName>
        <ecNumber evidence="4">3.1.1.32</ecNumber>
    </recommendedName>
</protein>
<dbReference type="InterPro" id="IPR013818">
    <property type="entry name" value="Lipase"/>
</dbReference>
<name>A0A834XMB1_APHGI</name>
<dbReference type="GO" id="GO:0008970">
    <property type="term" value="F:phospholipase A1 activity"/>
    <property type="evidence" value="ECO:0007669"/>
    <property type="project" value="UniProtKB-EC"/>
</dbReference>
<evidence type="ECO:0000256" key="5">
    <source>
        <dbReference type="ARBA" id="ARBA00022525"/>
    </source>
</evidence>
<evidence type="ECO:0000256" key="1">
    <source>
        <dbReference type="ARBA" id="ARBA00000111"/>
    </source>
</evidence>
<reference evidence="11 12" key="1">
    <citation type="submission" date="2020-08" db="EMBL/GenBank/DDBJ databases">
        <title>Aphidius gifuensis genome sequencing and assembly.</title>
        <authorList>
            <person name="Du Z."/>
        </authorList>
    </citation>
    <scope>NUCLEOTIDE SEQUENCE [LARGE SCALE GENOMIC DNA]</scope>
    <source>
        <strain evidence="11">YNYX2018</strain>
        <tissue evidence="11">Adults</tissue>
    </source>
</reference>
<dbReference type="InterPro" id="IPR029058">
    <property type="entry name" value="AB_hydrolase_fold"/>
</dbReference>
<evidence type="ECO:0000259" key="10">
    <source>
        <dbReference type="Pfam" id="PF00151"/>
    </source>
</evidence>
<feature type="domain" description="Lipase" evidence="10">
    <location>
        <begin position="52"/>
        <end position="291"/>
    </location>
</feature>
<keyword evidence="12" id="KW-1185">Reference proteome</keyword>
<dbReference type="GO" id="GO:0017171">
    <property type="term" value="F:serine hydrolase activity"/>
    <property type="evidence" value="ECO:0007669"/>
    <property type="project" value="TreeGrafter"/>
</dbReference>
<evidence type="ECO:0000256" key="8">
    <source>
        <dbReference type="RuleBase" id="RU004262"/>
    </source>
</evidence>
<dbReference type="PANTHER" id="PTHR11610">
    <property type="entry name" value="LIPASE"/>
    <property type="match status" value="1"/>
</dbReference>
<dbReference type="GO" id="GO:0016042">
    <property type="term" value="P:lipid catabolic process"/>
    <property type="evidence" value="ECO:0007669"/>
    <property type="project" value="TreeGrafter"/>
</dbReference>
<evidence type="ECO:0000313" key="11">
    <source>
        <dbReference type="EMBL" id="KAF7989580.1"/>
    </source>
</evidence>
<comment type="caution">
    <text evidence="11">The sequence shown here is derived from an EMBL/GenBank/DDBJ whole genome shotgun (WGS) entry which is preliminary data.</text>
</comment>
<dbReference type="GO" id="GO:0005615">
    <property type="term" value="C:extracellular space"/>
    <property type="evidence" value="ECO:0007669"/>
    <property type="project" value="TreeGrafter"/>
</dbReference>
<feature type="signal peptide" evidence="9">
    <location>
        <begin position="1"/>
        <end position="16"/>
    </location>
</feature>
<proteinExistence type="inferred from homology"/>
<dbReference type="EC" id="3.1.1.32" evidence="4"/>
<keyword evidence="6" id="KW-0378">Hydrolase</keyword>
<evidence type="ECO:0000256" key="2">
    <source>
        <dbReference type="ARBA" id="ARBA00004613"/>
    </source>
</evidence>
<dbReference type="PANTHER" id="PTHR11610:SF173">
    <property type="entry name" value="LIPASE DOMAIN-CONTAINING PROTEIN-RELATED"/>
    <property type="match status" value="1"/>
</dbReference>
<organism evidence="11 12">
    <name type="scientific">Aphidius gifuensis</name>
    <name type="common">Parasitoid wasp</name>
    <dbReference type="NCBI Taxonomy" id="684658"/>
    <lineage>
        <taxon>Eukaryota</taxon>
        <taxon>Metazoa</taxon>
        <taxon>Ecdysozoa</taxon>
        <taxon>Arthropoda</taxon>
        <taxon>Hexapoda</taxon>
        <taxon>Insecta</taxon>
        <taxon>Pterygota</taxon>
        <taxon>Neoptera</taxon>
        <taxon>Endopterygota</taxon>
        <taxon>Hymenoptera</taxon>
        <taxon>Apocrita</taxon>
        <taxon>Ichneumonoidea</taxon>
        <taxon>Braconidae</taxon>
        <taxon>Aphidiinae</taxon>
        <taxon>Aphidius</taxon>
    </lineage>
</organism>
<evidence type="ECO:0000313" key="12">
    <source>
        <dbReference type="Proteomes" id="UP000639338"/>
    </source>
</evidence>
<keyword evidence="7" id="KW-1015">Disulfide bond</keyword>
<dbReference type="Pfam" id="PF00151">
    <property type="entry name" value="Lipase"/>
    <property type="match status" value="2"/>
</dbReference>
<dbReference type="PRINTS" id="PR00821">
    <property type="entry name" value="TAGLIPASE"/>
</dbReference>
<sequence>MFLYIFIFAIPFVVDGYIDDPPIETKAPILPEKSSMSNCEPSRQPIGTGMLYDTTLKLYDSSNPTDGPFDLLKDFENLENSGFKKEISTKIIIPDWQEDHNETWIMEMVGNYSANYNVIVLDWQNLSKQPNYFYVMKKIGRISADINGYLKFLNNYTLNHVINKKVHIIGNGIGAHIAGLVGAHFQNHTIDRITGLDPASSGFENALRKHRLDRTDAEFVDVIHTCIDMIGIKQAIGDVDFYPNGGMCNRQPGCESAGQNSSQSLYTCGHSKAAQYMTQSISEPKKFMATQDLCGKKNKTAAYMGEKADLNIVDVFGVDLHLFTKSNPENSYKLTLDKSGQNLPINFTNPVKLLIHGWENDNNEDWLSEMRRSYLAVARVNYDVIVADWGEISKDLLYPVVVARLHNVADQISHYIEILEHTMSFDVDNLHIVGHSLGAHVAGFVGSHFHGTIRRITALDPAGPWFLSGVPDEYRIDRSDAKFVDVIHTCAGVAGLRMPCGHVDYYVNRGTCDQPGCLMPGMNIPCSHSRAYWLMIESIKYPKAFKVKFQYCNINGEVGECQPRVPMYMGEGARKKIIGLFEVSTNDKSPYGKNYINNI</sequence>
<dbReference type="Proteomes" id="UP000639338">
    <property type="component" value="Unassembled WGS sequence"/>
</dbReference>
<dbReference type="OrthoDB" id="199913at2759"/>
<comment type="similarity">
    <text evidence="3 8">Belongs to the AB hydrolase superfamily. Lipase family.</text>
</comment>
<keyword evidence="9" id="KW-0732">Signal</keyword>
<evidence type="ECO:0000256" key="7">
    <source>
        <dbReference type="ARBA" id="ARBA00023157"/>
    </source>
</evidence>
<evidence type="ECO:0000256" key="9">
    <source>
        <dbReference type="SAM" id="SignalP"/>
    </source>
</evidence>